<proteinExistence type="predicted"/>
<keyword evidence="2" id="KW-1185">Reference proteome</keyword>
<gene>
    <name evidence="1" type="ORF">L3Q82_005143</name>
</gene>
<organism evidence="1 2">
    <name type="scientific">Scortum barcoo</name>
    <name type="common">barcoo grunter</name>
    <dbReference type="NCBI Taxonomy" id="214431"/>
    <lineage>
        <taxon>Eukaryota</taxon>
        <taxon>Metazoa</taxon>
        <taxon>Chordata</taxon>
        <taxon>Craniata</taxon>
        <taxon>Vertebrata</taxon>
        <taxon>Euteleostomi</taxon>
        <taxon>Actinopterygii</taxon>
        <taxon>Neopterygii</taxon>
        <taxon>Teleostei</taxon>
        <taxon>Neoteleostei</taxon>
        <taxon>Acanthomorphata</taxon>
        <taxon>Eupercaria</taxon>
        <taxon>Centrarchiformes</taxon>
        <taxon>Terapontoidei</taxon>
        <taxon>Terapontidae</taxon>
        <taxon>Scortum</taxon>
    </lineage>
</organism>
<dbReference type="Proteomes" id="UP000831701">
    <property type="component" value="Chromosome 22"/>
</dbReference>
<comment type="caution">
    <text evidence="1">The sequence shown here is derived from an EMBL/GenBank/DDBJ whole genome shotgun (WGS) entry which is preliminary data.</text>
</comment>
<evidence type="ECO:0000313" key="2">
    <source>
        <dbReference type="Proteomes" id="UP000831701"/>
    </source>
</evidence>
<accession>A0ACB8VEA4</accession>
<reference evidence="1" key="1">
    <citation type="submission" date="2022-04" db="EMBL/GenBank/DDBJ databases">
        <title>Jade perch genome.</title>
        <authorList>
            <person name="Chao B."/>
        </authorList>
    </citation>
    <scope>NUCLEOTIDE SEQUENCE</scope>
    <source>
        <strain evidence="1">CB-2022</strain>
    </source>
</reference>
<evidence type="ECO:0000313" key="1">
    <source>
        <dbReference type="EMBL" id="KAI3353942.1"/>
    </source>
</evidence>
<dbReference type="EMBL" id="CM041552">
    <property type="protein sequence ID" value="KAI3353942.1"/>
    <property type="molecule type" value="Genomic_DNA"/>
</dbReference>
<name>A0ACB8VEA4_9TELE</name>
<sequence length="300" mass="32503">MPQPSVFDHEFCACSPLDSVCSWLTGPWLLGLLTWIAIQPHLSFLPCELLITAPPTSVGSFQRLSPRSSVESAQLGQPIGLCTLELFETLLQHYCSQVCIAFGSSCLPVTVQSGHLKWTQHILTSSPESRLERIEQALRQHAGKTFDQKALCCWKSGSLRSNNVGPLSCGISCVNLSGPTAHGGFHQRRQQRLPPRRLLLLQLRLLLRLLPALFQSPGWAIPSAYAGDPEGCDPFITDCSILYALQPHNDVFIGGGKSCVRHQPPDGPGSDFGELLLSGSGGLQPARPSKPSPYGAFAKS</sequence>
<protein>
    <submittedName>
        <fullName evidence="1">Uncharacterized protein</fullName>
    </submittedName>
</protein>